<comment type="caution">
    <text evidence="1">The sequence shown here is derived from an EMBL/GenBank/DDBJ whole genome shotgun (WGS) entry which is preliminary data.</text>
</comment>
<dbReference type="Proteomes" id="UP001558613">
    <property type="component" value="Unassembled WGS sequence"/>
</dbReference>
<reference evidence="1 2" key="1">
    <citation type="submission" date="2023-09" db="EMBL/GenBank/DDBJ databases">
        <authorList>
            <person name="Wang M."/>
        </authorList>
    </citation>
    <scope>NUCLEOTIDE SEQUENCE [LARGE SCALE GENOMIC DNA]</scope>
    <source>
        <strain evidence="1">GT-2023</strain>
        <tissue evidence="1">Liver</tissue>
    </source>
</reference>
<dbReference type="EMBL" id="JAYMGO010000007">
    <property type="protein sequence ID" value="KAL1271269.1"/>
    <property type="molecule type" value="Genomic_DNA"/>
</dbReference>
<gene>
    <name evidence="1" type="ORF">QQF64_030285</name>
</gene>
<organism evidence="1 2">
    <name type="scientific">Cirrhinus molitorella</name>
    <name type="common">mud carp</name>
    <dbReference type="NCBI Taxonomy" id="172907"/>
    <lineage>
        <taxon>Eukaryota</taxon>
        <taxon>Metazoa</taxon>
        <taxon>Chordata</taxon>
        <taxon>Craniata</taxon>
        <taxon>Vertebrata</taxon>
        <taxon>Euteleostomi</taxon>
        <taxon>Actinopterygii</taxon>
        <taxon>Neopterygii</taxon>
        <taxon>Teleostei</taxon>
        <taxon>Ostariophysi</taxon>
        <taxon>Cypriniformes</taxon>
        <taxon>Cyprinidae</taxon>
        <taxon>Labeoninae</taxon>
        <taxon>Labeonini</taxon>
        <taxon>Cirrhinus</taxon>
    </lineage>
</organism>
<evidence type="ECO:0000313" key="1">
    <source>
        <dbReference type="EMBL" id="KAL1271269.1"/>
    </source>
</evidence>
<evidence type="ECO:0000313" key="2">
    <source>
        <dbReference type="Proteomes" id="UP001558613"/>
    </source>
</evidence>
<sequence>MFKLLLRCEVQACLEKSNTKKAGKQQLRYNVLRSDTRSQTSSVAGWFKHKVVPALSVSKTPPSIHTLPFKLSAAGHLEIWRHFSLSKLG</sequence>
<keyword evidence="2" id="KW-1185">Reference proteome</keyword>
<proteinExistence type="predicted"/>
<name>A0ABR3N2Z7_9TELE</name>
<accession>A0ABR3N2Z7</accession>
<protein>
    <submittedName>
        <fullName evidence="1">Uncharacterized protein</fullName>
    </submittedName>
</protein>